<dbReference type="PANTHER" id="PTHR46373:SF12">
    <property type="entry name" value="PROTEIN RKD5"/>
    <property type="match status" value="1"/>
</dbReference>
<evidence type="ECO:0000256" key="4">
    <source>
        <dbReference type="ARBA" id="ARBA00023125"/>
    </source>
</evidence>
<evidence type="ECO:0000256" key="6">
    <source>
        <dbReference type="ARBA" id="ARBA00023242"/>
    </source>
</evidence>
<dbReference type="PROSITE" id="PS51519">
    <property type="entry name" value="RWP_RK"/>
    <property type="match status" value="1"/>
</dbReference>
<evidence type="ECO:0000256" key="5">
    <source>
        <dbReference type="ARBA" id="ARBA00023163"/>
    </source>
</evidence>
<dbReference type="PANTHER" id="PTHR46373">
    <property type="entry name" value="PROTEIN RKD4"/>
    <property type="match status" value="1"/>
</dbReference>
<evidence type="ECO:0000256" key="1">
    <source>
        <dbReference type="ARBA" id="ARBA00004049"/>
    </source>
</evidence>
<gene>
    <name evidence="8" type="ORF">FRX31_018701</name>
</gene>
<evidence type="ECO:0000313" key="8">
    <source>
        <dbReference type="EMBL" id="KAF5191713.1"/>
    </source>
</evidence>
<dbReference type="InterPro" id="IPR003035">
    <property type="entry name" value="RWP-RK_dom"/>
</dbReference>
<keyword evidence="9" id="KW-1185">Reference proteome</keyword>
<keyword evidence="3" id="KW-0175">Coiled coil</keyword>
<comment type="function">
    <text evidence="1">Putative transcription factor.</text>
</comment>
<keyword evidence="4" id="KW-0238">DNA-binding</keyword>
<name>A0A7J6W3Q4_THATH</name>
<keyword evidence="5" id="KW-0804">Transcription</keyword>
<evidence type="ECO:0000256" key="2">
    <source>
        <dbReference type="ARBA" id="ARBA00023015"/>
    </source>
</evidence>
<dbReference type="InterPro" id="IPR044607">
    <property type="entry name" value="RKD-like"/>
</dbReference>
<keyword evidence="2" id="KW-0805">Transcription regulation</keyword>
<evidence type="ECO:0000259" key="7">
    <source>
        <dbReference type="PROSITE" id="PS51519"/>
    </source>
</evidence>
<organism evidence="8 9">
    <name type="scientific">Thalictrum thalictroides</name>
    <name type="common">Rue-anemone</name>
    <name type="synonym">Anemone thalictroides</name>
    <dbReference type="NCBI Taxonomy" id="46969"/>
    <lineage>
        <taxon>Eukaryota</taxon>
        <taxon>Viridiplantae</taxon>
        <taxon>Streptophyta</taxon>
        <taxon>Embryophyta</taxon>
        <taxon>Tracheophyta</taxon>
        <taxon>Spermatophyta</taxon>
        <taxon>Magnoliopsida</taxon>
        <taxon>Ranunculales</taxon>
        <taxon>Ranunculaceae</taxon>
        <taxon>Thalictroideae</taxon>
        <taxon>Thalictrum</taxon>
    </lineage>
</organism>
<dbReference type="OrthoDB" id="6270329at2759"/>
<protein>
    <submittedName>
        <fullName evidence="8">Rkd5</fullName>
    </submittedName>
</protein>
<accession>A0A7J6W3Q4</accession>
<evidence type="ECO:0000256" key="3">
    <source>
        <dbReference type="ARBA" id="ARBA00023054"/>
    </source>
</evidence>
<keyword evidence="6" id="KW-0539">Nucleus</keyword>
<dbReference type="AlphaFoldDB" id="A0A7J6W3Q4"/>
<comment type="caution">
    <text evidence="8">The sequence shown here is derived from an EMBL/GenBank/DDBJ whole genome shotgun (WGS) entry which is preliminary data.</text>
</comment>
<dbReference type="GO" id="GO:0003700">
    <property type="term" value="F:DNA-binding transcription factor activity"/>
    <property type="evidence" value="ECO:0007669"/>
    <property type="project" value="InterPro"/>
</dbReference>
<sequence>MYQEGESSTNQSKGKSPVLDLNQNCSLDLSYEIVESEAEKDTPAVIAMGFSISEIKPNSIDLNYPPLEGDTCKVIENRPIAPVMTEDLLKSLLTVNQQKPTAAGIQSTTKEEAEKKYIKRPKDYAKNLSFDDICKYFDRPSAEASACLNIGETLLKKKCREFGILKWPYRKIKSLDNLIHNIKEEVERLEPLDKTSRDEALKRQQILESEREFLMKRPVFEIKRDTKKLRQDGEEIID</sequence>
<dbReference type="EMBL" id="JABWDY010022447">
    <property type="protein sequence ID" value="KAF5191713.1"/>
    <property type="molecule type" value="Genomic_DNA"/>
</dbReference>
<dbReference type="Proteomes" id="UP000554482">
    <property type="component" value="Unassembled WGS sequence"/>
</dbReference>
<proteinExistence type="predicted"/>
<reference evidence="8 9" key="1">
    <citation type="submission" date="2020-06" db="EMBL/GenBank/DDBJ databases">
        <title>Transcriptomic and genomic resources for Thalictrum thalictroides and T. hernandezii: Facilitating candidate gene discovery in an emerging model plant lineage.</title>
        <authorList>
            <person name="Arias T."/>
            <person name="Riano-Pachon D.M."/>
            <person name="Di Stilio V.S."/>
        </authorList>
    </citation>
    <scope>NUCLEOTIDE SEQUENCE [LARGE SCALE GENOMIC DNA]</scope>
    <source>
        <strain evidence="9">cv. WT478/WT964</strain>
        <tissue evidence="8">Leaves</tissue>
    </source>
</reference>
<evidence type="ECO:0000313" key="9">
    <source>
        <dbReference type="Proteomes" id="UP000554482"/>
    </source>
</evidence>
<dbReference type="Pfam" id="PF02042">
    <property type="entry name" value="RWP-RK"/>
    <property type="match status" value="1"/>
</dbReference>
<feature type="domain" description="RWP-RK" evidence="7">
    <location>
        <begin position="108"/>
        <end position="195"/>
    </location>
</feature>
<dbReference type="GO" id="GO:0003677">
    <property type="term" value="F:DNA binding"/>
    <property type="evidence" value="ECO:0007669"/>
    <property type="project" value="UniProtKB-KW"/>
</dbReference>